<dbReference type="SUPFAM" id="SSF53807">
    <property type="entry name" value="Helical backbone' metal receptor"/>
    <property type="match status" value="1"/>
</dbReference>
<dbReference type="EMBL" id="CP048649">
    <property type="protein sequence ID" value="QIB67973.1"/>
    <property type="molecule type" value="Genomic_DNA"/>
</dbReference>
<dbReference type="InterPro" id="IPR050152">
    <property type="entry name" value="ChlB/BchB/BchZ"/>
</dbReference>
<dbReference type="InterPro" id="IPR000510">
    <property type="entry name" value="Nase/OxRdtase_comp1"/>
</dbReference>
<proteinExistence type="predicted"/>
<dbReference type="PANTHER" id="PTHR33712">
    <property type="entry name" value="LIGHT-INDEPENDENT PROTOCHLOROPHYLLIDE REDUCTASE SUBUNIT B"/>
    <property type="match status" value="1"/>
</dbReference>
<evidence type="ECO:0000259" key="1">
    <source>
        <dbReference type="Pfam" id="PF00148"/>
    </source>
</evidence>
<dbReference type="PANTHER" id="PTHR33712:SF7">
    <property type="entry name" value="LIGHT-INDEPENDENT PROTOCHLOROPHYLLIDE REDUCTASE SUBUNIT B"/>
    <property type="match status" value="1"/>
</dbReference>
<protein>
    <submittedName>
        <fullName evidence="2">Hydrogenase</fullName>
    </submittedName>
</protein>
<organism evidence="2 3">
    <name type="scientific">Aminipila butyrica</name>
    <dbReference type="NCBI Taxonomy" id="433296"/>
    <lineage>
        <taxon>Bacteria</taxon>
        <taxon>Bacillati</taxon>
        <taxon>Bacillota</taxon>
        <taxon>Clostridia</taxon>
        <taxon>Peptostreptococcales</taxon>
        <taxon>Anaerovoracaceae</taxon>
        <taxon>Aminipila</taxon>
    </lineage>
</organism>
<evidence type="ECO:0000313" key="2">
    <source>
        <dbReference type="EMBL" id="QIB67973.1"/>
    </source>
</evidence>
<dbReference type="Gene3D" id="3.40.50.1980">
    <property type="entry name" value="Nitrogenase molybdenum iron protein domain"/>
    <property type="match status" value="3"/>
</dbReference>
<dbReference type="KEGG" id="abut:Ami103574_01010"/>
<evidence type="ECO:0000313" key="3">
    <source>
        <dbReference type="Proteomes" id="UP000466848"/>
    </source>
</evidence>
<dbReference type="GO" id="GO:0016491">
    <property type="term" value="F:oxidoreductase activity"/>
    <property type="evidence" value="ECO:0007669"/>
    <property type="project" value="InterPro"/>
</dbReference>
<reference evidence="2 3" key="1">
    <citation type="submission" date="2020-02" db="EMBL/GenBank/DDBJ databases">
        <authorList>
            <person name="Kim Y.B."/>
            <person name="Roh S.W."/>
        </authorList>
    </citation>
    <scope>NUCLEOTIDE SEQUENCE [LARGE SCALE GENOMIC DNA]</scope>
    <source>
        <strain evidence="2 3">DSM 103574</strain>
    </source>
</reference>
<name>A0A858BQ96_9FIRM</name>
<feature type="domain" description="Nitrogenase/oxidoreductase component 1" evidence="1">
    <location>
        <begin position="21"/>
        <end position="444"/>
    </location>
</feature>
<gene>
    <name evidence="2" type="ORF">Ami103574_01010</name>
</gene>
<keyword evidence="3" id="KW-1185">Reference proteome</keyword>
<dbReference type="Proteomes" id="UP000466848">
    <property type="component" value="Chromosome"/>
</dbReference>
<accession>A0A858BQ96</accession>
<dbReference type="RefSeq" id="WP_163064893.1">
    <property type="nucleotide sequence ID" value="NZ_CP048649.1"/>
</dbReference>
<dbReference type="Pfam" id="PF00148">
    <property type="entry name" value="Oxidored_nitro"/>
    <property type="match status" value="1"/>
</dbReference>
<dbReference type="AlphaFoldDB" id="A0A858BQ96"/>
<sequence length="447" mass="49357">MTEKKKVKKSNSIVHSRYGCAIGAVNSVAAIPRGIPIANCGPGCADKQYFMLSFSNGFQGAGYSGGGALPSSNIGENEIVFGGQNKLDDLIKSALKIMDGDLFVVLTGCAGELIGDDVGAVVKGYQEKGYPVVYAEAAGFKGNNLIGHEIVVKAIIDQYVGDYNGEKEKGLINLWFEVPYFHTNWRGDYIEIKRILEGAGFKVQVLFGSEAKGPDEWKGIPKAQFNLVVSPWVGLETAEHLKEKYDQPFLHIPIIPIGEEATTAFVRKVVDFAGIDKEKSEAFIEEEAARYYYFLEHFSEFFSEYWFGLPAKFTTVADAAYNLAITKFFTDQVGLIPVRQIITDNTPEKYRDRIRELYRNISEGISLEVDFIEDGYQIEAEVKKVDYGSSVPLILGSSWEDDVVKELGGILVPISTPVTSEVVINRSYIGYNGALTLLEKVYSATVK</sequence>